<dbReference type="Proteomes" id="UP000015105">
    <property type="component" value="Chromosome 1D"/>
</dbReference>
<evidence type="ECO:0000313" key="1">
    <source>
        <dbReference type="EnsemblPlants" id="AET1Gv20526800.25"/>
    </source>
</evidence>
<dbReference type="Gramene" id="AET1Gv20526800.25">
    <property type="protein sequence ID" value="AET1Gv20526800.25"/>
    <property type="gene ID" value="AET1Gv20526800"/>
</dbReference>
<reference evidence="2" key="1">
    <citation type="journal article" date="2014" name="Science">
        <title>Ancient hybridizations among the ancestral genomes of bread wheat.</title>
        <authorList>
            <consortium name="International Wheat Genome Sequencing Consortium,"/>
            <person name="Marcussen T."/>
            <person name="Sandve S.R."/>
            <person name="Heier L."/>
            <person name="Spannagl M."/>
            <person name="Pfeifer M."/>
            <person name="Jakobsen K.S."/>
            <person name="Wulff B.B."/>
            <person name="Steuernagel B."/>
            <person name="Mayer K.F."/>
            <person name="Olsen O.A."/>
        </authorList>
    </citation>
    <scope>NUCLEOTIDE SEQUENCE [LARGE SCALE GENOMIC DNA]</scope>
    <source>
        <strain evidence="2">cv. AL8/78</strain>
    </source>
</reference>
<reference evidence="1" key="5">
    <citation type="journal article" date="2021" name="G3 (Bethesda)">
        <title>Aegilops tauschii genome assembly Aet v5.0 features greater sequence contiguity and improved annotation.</title>
        <authorList>
            <person name="Wang L."/>
            <person name="Zhu T."/>
            <person name="Rodriguez J.C."/>
            <person name="Deal K.R."/>
            <person name="Dubcovsky J."/>
            <person name="McGuire P.E."/>
            <person name="Lux T."/>
            <person name="Spannagl M."/>
            <person name="Mayer K.F.X."/>
            <person name="Baldrich P."/>
            <person name="Meyers B.C."/>
            <person name="Huo N."/>
            <person name="Gu Y.Q."/>
            <person name="Zhou H."/>
            <person name="Devos K.M."/>
            <person name="Bennetzen J.L."/>
            <person name="Unver T."/>
            <person name="Budak H."/>
            <person name="Gulick P.J."/>
            <person name="Galiba G."/>
            <person name="Kalapos B."/>
            <person name="Nelson D.R."/>
            <person name="Li P."/>
            <person name="You F.M."/>
            <person name="Luo M.C."/>
            <person name="Dvorak J."/>
        </authorList>
    </citation>
    <scope>NUCLEOTIDE SEQUENCE [LARGE SCALE GENOMIC DNA]</scope>
    <source>
        <strain evidence="1">cv. AL8/78</strain>
    </source>
</reference>
<dbReference type="EnsemblPlants" id="AET1Gv20526800.25">
    <property type="protein sequence ID" value="AET1Gv20526800.25"/>
    <property type="gene ID" value="AET1Gv20526800"/>
</dbReference>
<dbReference type="AlphaFoldDB" id="A0A452YT83"/>
<organism evidence="1 2">
    <name type="scientific">Aegilops tauschii subsp. strangulata</name>
    <name type="common">Goatgrass</name>
    <dbReference type="NCBI Taxonomy" id="200361"/>
    <lineage>
        <taxon>Eukaryota</taxon>
        <taxon>Viridiplantae</taxon>
        <taxon>Streptophyta</taxon>
        <taxon>Embryophyta</taxon>
        <taxon>Tracheophyta</taxon>
        <taxon>Spermatophyta</taxon>
        <taxon>Magnoliopsida</taxon>
        <taxon>Liliopsida</taxon>
        <taxon>Poales</taxon>
        <taxon>Poaceae</taxon>
        <taxon>BOP clade</taxon>
        <taxon>Pooideae</taxon>
        <taxon>Triticodae</taxon>
        <taxon>Triticeae</taxon>
        <taxon>Triticinae</taxon>
        <taxon>Aegilops</taxon>
    </lineage>
</organism>
<reference evidence="1" key="4">
    <citation type="submission" date="2019-03" db="UniProtKB">
        <authorList>
            <consortium name="EnsemblPlants"/>
        </authorList>
    </citation>
    <scope>IDENTIFICATION</scope>
</reference>
<reference evidence="1" key="3">
    <citation type="journal article" date="2017" name="Nature">
        <title>Genome sequence of the progenitor of the wheat D genome Aegilops tauschii.</title>
        <authorList>
            <person name="Luo M.C."/>
            <person name="Gu Y.Q."/>
            <person name="Puiu D."/>
            <person name="Wang H."/>
            <person name="Twardziok S.O."/>
            <person name="Deal K.R."/>
            <person name="Huo N."/>
            <person name="Zhu T."/>
            <person name="Wang L."/>
            <person name="Wang Y."/>
            <person name="McGuire P.E."/>
            <person name="Liu S."/>
            <person name="Long H."/>
            <person name="Ramasamy R.K."/>
            <person name="Rodriguez J.C."/>
            <person name="Van S.L."/>
            <person name="Yuan L."/>
            <person name="Wang Z."/>
            <person name="Xia Z."/>
            <person name="Xiao L."/>
            <person name="Anderson O.D."/>
            <person name="Ouyang S."/>
            <person name="Liang Y."/>
            <person name="Zimin A.V."/>
            <person name="Pertea G."/>
            <person name="Qi P."/>
            <person name="Bennetzen J.L."/>
            <person name="Dai X."/>
            <person name="Dawson M.W."/>
            <person name="Muller H.G."/>
            <person name="Kugler K."/>
            <person name="Rivarola-Duarte L."/>
            <person name="Spannagl M."/>
            <person name="Mayer K.F.X."/>
            <person name="Lu F.H."/>
            <person name="Bevan M.W."/>
            <person name="Leroy P."/>
            <person name="Li P."/>
            <person name="You F.M."/>
            <person name="Sun Q."/>
            <person name="Liu Z."/>
            <person name="Lyons E."/>
            <person name="Wicker T."/>
            <person name="Salzberg S.L."/>
            <person name="Devos K.M."/>
            <person name="Dvorak J."/>
        </authorList>
    </citation>
    <scope>NUCLEOTIDE SEQUENCE [LARGE SCALE GENOMIC DNA]</scope>
    <source>
        <strain evidence="1">cv. AL8/78</strain>
    </source>
</reference>
<accession>A0A452YT83</accession>
<proteinExistence type="predicted"/>
<name>A0A452YT83_AEGTS</name>
<protein>
    <submittedName>
        <fullName evidence="1">Uncharacterized protein</fullName>
    </submittedName>
</protein>
<evidence type="ECO:0000313" key="2">
    <source>
        <dbReference type="Proteomes" id="UP000015105"/>
    </source>
</evidence>
<reference evidence="2" key="2">
    <citation type="journal article" date="2017" name="Nat. Plants">
        <title>The Aegilops tauschii genome reveals multiple impacts of transposons.</title>
        <authorList>
            <person name="Zhao G."/>
            <person name="Zou C."/>
            <person name="Li K."/>
            <person name="Wang K."/>
            <person name="Li T."/>
            <person name="Gao L."/>
            <person name="Zhang X."/>
            <person name="Wang H."/>
            <person name="Yang Z."/>
            <person name="Liu X."/>
            <person name="Jiang W."/>
            <person name="Mao L."/>
            <person name="Kong X."/>
            <person name="Jiao Y."/>
            <person name="Jia J."/>
        </authorList>
    </citation>
    <scope>NUCLEOTIDE SEQUENCE [LARGE SCALE GENOMIC DNA]</scope>
    <source>
        <strain evidence="2">cv. AL8/78</strain>
    </source>
</reference>
<sequence length="52" mass="6082">RPSFRSFLPLCYTFCFRYKITLDKYSLQQGLYMNVSLRKVEQEADLALSPSG</sequence>
<keyword evidence="2" id="KW-1185">Reference proteome</keyword>